<gene>
    <name evidence="1" type="ordered locus">AM1_0282</name>
</gene>
<evidence type="ECO:0000313" key="1">
    <source>
        <dbReference type="EMBL" id="ABW25368.1"/>
    </source>
</evidence>
<reference evidence="1 2" key="1">
    <citation type="journal article" date="2008" name="Proc. Natl. Acad. Sci. U.S.A.">
        <title>Niche adaptation and genome expansion in the chlorophyll d-producing cyanobacterium Acaryochloris marina.</title>
        <authorList>
            <person name="Swingley W.D."/>
            <person name="Chen M."/>
            <person name="Cheung P.C."/>
            <person name="Conrad A.L."/>
            <person name="Dejesa L.C."/>
            <person name="Hao J."/>
            <person name="Honchak B.M."/>
            <person name="Karbach L.E."/>
            <person name="Kurdoglu A."/>
            <person name="Lahiri S."/>
            <person name="Mastrian S.D."/>
            <person name="Miyashita H."/>
            <person name="Page L."/>
            <person name="Ramakrishna P."/>
            <person name="Satoh S."/>
            <person name="Sattley W.M."/>
            <person name="Shimada Y."/>
            <person name="Taylor H.L."/>
            <person name="Tomo T."/>
            <person name="Tsuchiya T."/>
            <person name="Wang Z.T."/>
            <person name="Raymond J."/>
            <person name="Mimuro M."/>
            <person name="Blankenship R.E."/>
            <person name="Touchman J.W."/>
        </authorList>
    </citation>
    <scope>NUCLEOTIDE SEQUENCE [LARGE SCALE GENOMIC DNA]</scope>
    <source>
        <strain evidence="2">MBIC 11017</strain>
    </source>
</reference>
<keyword evidence="2" id="KW-1185">Reference proteome</keyword>
<organism evidence="1 2">
    <name type="scientific">Acaryochloris marina (strain MBIC 11017)</name>
    <dbReference type="NCBI Taxonomy" id="329726"/>
    <lineage>
        <taxon>Bacteria</taxon>
        <taxon>Bacillati</taxon>
        <taxon>Cyanobacteriota</taxon>
        <taxon>Cyanophyceae</taxon>
        <taxon>Acaryochloridales</taxon>
        <taxon>Acaryochloridaceae</taxon>
        <taxon>Acaryochloris</taxon>
    </lineage>
</organism>
<dbReference type="EMBL" id="CP000828">
    <property type="protein sequence ID" value="ABW25368.1"/>
    <property type="molecule type" value="Genomic_DNA"/>
</dbReference>
<dbReference type="AlphaFoldDB" id="B0C8X8"/>
<name>B0C8X8_ACAM1</name>
<evidence type="ECO:0000313" key="2">
    <source>
        <dbReference type="Proteomes" id="UP000000268"/>
    </source>
</evidence>
<proteinExistence type="predicted"/>
<dbReference type="KEGG" id="amr:AM1_0282"/>
<sequence length="39" mass="4708">MFISLRKDKIGFHGFFKDVFIYTEEIKMKKIQSECFQSS</sequence>
<protein>
    <submittedName>
        <fullName evidence="1">Uncharacterized protein</fullName>
    </submittedName>
</protein>
<dbReference type="Proteomes" id="UP000000268">
    <property type="component" value="Chromosome"/>
</dbReference>
<dbReference type="HOGENOM" id="CLU_3302962_0_0_3"/>
<accession>B0C8X8</accession>